<dbReference type="InterPro" id="IPR002737">
    <property type="entry name" value="MEMO1_fam"/>
</dbReference>
<organism evidence="1 2">
    <name type="scientific">Halalkalibaculum roseum</name>
    <dbReference type="NCBI Taxonomy" id="2709311"/>
    <lineage>
        <taxon>Bacteria</taxon>
        <taxon>Pseudomonadati</taxon>
        <taxon>Balneolota</taxon>
        <taxon>Balneolia</taxon>
        <taxon>Balneolales</taxon>
        <taxon>Balneolaceae</taxon>
        <taxon>Halalkalibaculum</taxon>
    </lineage>
</organism>
<evidence type="ECO:0000313" key="2">
    <source>
        <dbReference type="Proteomes" id="UP000473278"/>
    </source>
</evidence>
<dbReference type="Gene3D" id="3.40.830.10">
    <property type="entry name" value="LigB-like"/>
    <property type="match status" value="1"/>
</dbReference>
<comment type="caution">
    <text evidence="1">The sequence shown here is derived from an EMBL/GenBank/DDBJ whole genome shotgun (WGS) entry which is preliminary data.</text>
</comment>
<keyword evidence="2" id="KW-1185">Reference proteome</keyword>
<dbReference type="RefSeq" id="WP_165141459.1">
    <property type="nucleotide sequence ID" value="NZ_JAALLT010000003.1"/>
</dbReference>
<proteinExistence type="predicted"/>
<dbReference type="Pfam" id="PF01875">
    <property type="entry name" value="Memo"/>
    <property type="match status" value="1"/>
</dbReference>
<reference evidence="1 2" key="1">
    <citation type="submission" date="2020-02" db="EMBL/GenBank/DDBJ databases">
        <title>Balneolaceae bacterium YR4-1, complete genome.</title>
        <authorList>
            <person name="Li Y."/>
            <person name="Wu S."/>
        </authorList>
    </citation>
    <scope>NUCLEOTIDE SEQUENCE [LARGE SCALE GENOMIC DNA]</scope>
    <source>
        <strain evidence="1 2">YR4-1</strain>
    </source>
</reference>
<gene>
    <name evidence="1" type="primary">amrB</name>
    <name evidence="1" type="ORF">G3570_08885</name>
</gene>
<accession>A0A6M1SXQ0</accession>
<dbReference type="AlphaFoldDB" id="A0A6M1SXQ0"/>
<name>A0A6M1SXQ0_9BACT</name>
<dbReference type="EMBL" id="JAALLT010000003">
    <property type="protein sequence ID" value="NGP76746.1"/>
    <property type="molecule type" value="Genomic_DNA"/>
</dbReference>
<sequence>MNITSYSKEKIQKGLTDARADHPGANDYIRLLFAPTDINEDNFERACDIYSRIDPDNYETVVIIESYDEVLDKKLPMPSNKYFETPLGRVEVNDYMRNEFCDEDDDFFIHDEGFNKDMSLFSQLMMLQCIFDDFSVVSVQIADMAQAIVKELAHVMQEVLAPRRALIIFCCRLDNRYKEEFEKINKLLEDENESGLLNYLNSGESNMEGVATFIAGVLVAKAWELDIRFLEDQYSNYRGSLLTGYADRQKVLL</sequence>
<evidence type="ECO:0000313" key="1">
    <source>
        <dbReference type="EMBL" id="NGP76746.1"/>
    </source>
</evidence>
<dbReference type="Proteomes" id="UP000473278">
    <property type="component" value="Unassembled WGS sequence"/>
</dbReference>
<protein>
    <submittedName>
        <fullName evidence="1">AmmeMemoRadiSam system protein B</fullName>
    </submittedName>
</protein>
<dbReference type="NCBIfam" id="TIGR04336">
    <property type="entry name" value="AmmeMemoSam_B"/>
    <property type="match status" value="1"/>
</dbReference>